<dbReference type="eggNOG" id="KOG1075">
    <property type="taxonomic scope" value="Eukaryota"/>
</dbReference>
<reference evidence="2" key="2">
    <citation type="submission" date="2015-03" db="UniProtKB">
        <authorList>
            <consortium name="EnsemblPlants"/>
        </authorList>
    </citation>
    <scope>IDENTIFICATION</scope>
</reference>
<accession>A0A0D3AVB7</accession>
<feature type="domain" description="Reverse transcriptase zinc-binding" evidence="1">
    <location>
        <begin position="28"/>
        <end position="104"/>
    </location>
</feature>
<name>A0A0D3AVB7_BRAOL</name>
<dbReference type="OMA" id="NEDRDHL"/>
<organism evidence="2 3">
    <name type="scientific">Brassica oleracea var. oleracea</name>
    <dbReference type="NCBI Taxonomy" id="109376"/>
    <lineage>
        <taxon>Eukaryota</taxon>
        <taxon>Viridiplantae</taxon>
        <taxon>Streptophyta</taxon>
        <taxon>Embryophyta</taxon>
        <taxon>Tracheophyta</taxon>
        <taxon>Spermatophyta</taxon>
        <taxon>Magnoliopsida</taxon>
        <taxon>eudicotyledons</taxon>
        <taxon>Gunneridae</taxon>
        <taxon>Pentapetalae</taxon>
        <taxon>rosids</taxon>
        <taxon>malvids</taxon>
        <taxon>Brassicales</taxon>
        <taxon>Brassicaceae</taxon>
        <taxon>Brassiceae</taxon>
        <taxon>Brassica</taxon>
    </lineage>
</organism>
<dbReference type="Proteomes" id="UP000032141">
    <property type="component" value="Chromosome C2"/>
</dbReference>
<dbReference type="AlphaFoldDB" id="A0A0D3AVB7"/>
<protein>
    <recommendedName>
        <fullName evidence="1">Reverse transcriptase zinc-binding domain-containing protein</fullName>
    </recommendedName>
</protein>
<dbReference type="InterPro" id="IPR026960">
    <property type="entry name" value="RVT-Znf"/>
</dbReference>
<dbReference type="Pfam" id="PF13966">
    <property type="entry name" value="zf-RVT"/>
    <property type="match status" value="1"/>
</dbReference>
<keyword evidence="3" id="KW-1185">Reference proteome</keyword>
<evidence type="ECO:0000313" key="3">
    <source>
        <dbReference type="Proteomes" id="UP000032141"/>
    </source>
</evidence>
<dbReference type="Gramene" id="Bo2g134670.1">
    <property type="protein sequence ID" value="Bo2g134670.1"/>
    <property type="gene ID" value="Bo2g134670"/>
</dbReference>
<reference evidence="2 3" key="1">
    <citation type="journal article" date="2014" name="Genome Biol.">
        <title>Transcriptome and methylome profiling reveals relics of genome dominance in the mesopolyploid Brassica oleracea.</title>
        <authorList>
            <person name="Parkin I.A."/>
            <person name="Koh C."/>
            <person name="Tang H."/>
            <person name="Robinson S.J."/>
            <person name="Kagale S."/>
            <person name="Clarke W.E."/>
            <person name="Town C.D."/>
            <person name="Nixon J."/>
            <person name="Krishnakumar V."/>
            <person name="Bidwell S.L."/>
            <person name="Denoeud F."/>
            <person name="Belcram H."/>
            <person name="Links M.G."/>
            <person name="Just J."/>
            <person name="Clarke C."/>
            <person name="Bender T."/>
            <person name="Huebert T."/>
            <person name="Mason A.S."/>
            <person name="Pires J.C."/>
            <person name="Barker G."/>
            <person name="Moore J."/>
            <person name="Walley P.G."/>
            <person name="Manoli S."/>
            <person name="Batley J."/>
            <person name="Edwards D."/>
            <person name="Nelson M.N."/>
            <person name="Wang X."/>
            <person name="Paterson A.H."/>
            <person name="King G."/>
            <person name="Bancroft I."/>
            <person name="Chalhoub B."/>
            <person name="Sharpe A.G."/>
        </authorList>
    </citation>
    <scope>NUCLEOTIDE SEQUENCE</scope>
    <source>
        <strain evidence="2 3">cv. TO1000</strain>
    </source>
</reference>
<evidence type="ECO:0000313" key="2">
    <source>
        <dbReference type="EnsemblPlants" id="Bo2g134670.1"/>
    </source>
</evidence>
<dbReference type="EnsemblPlants" id="Bo2g134670.1">
    <property type="protein sequence ID" value="Bo2g134670.1"/>
    <property type="gene ID" value="Bo2g134670"/>
</dbReference>
<dbReference type="HOGENOM" id="CLU_000680_19_0_1"/>
<sequence>MVGTFGEDTAGPDRVLWRHDHEVFKPTFSAAQTWNYLRTKRNKVPWRYLVGFPQAIPRQSFMVWLAFKNRLSTGVKMRDWGVEQGCIYCGERNEDRDHLYFAYPYTFTPGRNRLDIVLLRLAFQTSIYILWKERNSRRHRGACASVDMTTRAIGKLVKNRISSLKYRGNHKLEGLLRRWFEVYPF</sequence>
<proteinExistence type="predicted"/>
<evidence type="ECO:0000259" key="1">
    <source>
        <dbReference type="Pfam" id="PF13966"/>
    </source>
</evidence>